<sequence length="687" mass="76043">MSNEGGSSSQSGRFHILQPNRDLESNWAVDLAKNLEDYLLKICSGEISSVDDDGHHSVNFAEAALLIQGSIQVYSRKVEYLYSLVLHALEFISQKRQDQQEKTSVEPDGSDACGVVDEENKNFLGLDDVPVETKNCLDERFSRDDALNNLVKPPANLLVLEGDCLDTSGDAGELDSYLLATTDLYQDFLLLDPCDAGSIDKFLEGNNSGVKHNVAQRTDSARSKSRKSFLQSPTRRSGGTAQKSNLGKNQDDSRTPGINCGLGVNDNIHEPDFAYNNPENHVYPNEVELDGGVSNLGDDSDDDDDPWKPLNPHEPGALKVKPFKKGKICGRQRRSSTVVNSAAVQFPIAKLDRSISPEFEEALGAQLHAHEKLRASQSPPLYEKLRRSLVSGESGVCNVFDDPMDDDLDNECENDFENFDQGGLQHDSYIDTEVPLPSEKQSDNNVNVDSNEDFGQDGPNSQTSLEDLCRSHLDALLANIAKTEKQEELAARVSTWKQRIERTLEEQDMHPPFDIHVYGERVLDKLSSDADSGGCMTFADVVSGQTKHDVARTFSALLQLVNNGDVDLDRGDSRAESVCYTAENPFFIRLLRQGKRQEMQFRTSKKRIKSPLRKGHRKDQENRPPPGEKPQLISSSSVLTSPGKSSHSNGKFSVKIGKGNVLRCTPEGKRRRRSRLVIEPVDLQSAG</sequence>
<protein>
    <recommendedName>
        <fullName evidence="3">Condensin-2 complex subunit H2</fullName>
    </recommendedName>
    <alternativeName>
        <fullName evidence="6">Non-SMC condensin II complex subunit H2</fullName>
    </alternativeName>
</protein>
<feature type="region of interest" description="Disordered" evidence="7">
    <location>
        <begin position="598"/>
        <end position="687"/>
    </location>
</feature>
<evidence type="ECO:0000256" key="4">
    <source>
        <dbReference type="ARBA" id="ARBA00023067"/>
    </source>
</evidence>
<evidence type="ECO:0000313" key="11">
    <source>
        <dbReference type="EMBL" id="RWR94212.1"/>
    </source>
</evidence>
<dbReference type="GO" id="GO:0051306">
    <property type="term" value="P:mitotic sister chromatid separation"/>
    <property type="evidence" value="ECO:0007669"/>
    <property type="project" value="TreeGrafter"/>
</dbReference>
<keyword evidence="4" id="KW-0226">DNA condensation</keyword>
<dbReference type="OrthoDB" id="10038475at2759"/>
<evidence type="ECO:0000256" key="7">
    <source>
        <dbReference type="SAM" id="MobiDB-lite"/>
    </source>
</evidence>
<evidence type="ECO:0000256" key="1">
    <source>
        <dbReference type="ARBA" id="ARBA00004123"/>
    </source>
</evidence>
<comment type="caution">
    <text evidence="11">The sequence shown here is derived from an EMBL/GenBank/DDBJ whole genome shotgun (WGS) entry which is preliminary data.</text>
</comment>
<dbReference type="AlphaFoldDB" id="A0A443PTY8"/>
<dbReference type="InterPro" id="IPR031737">
    <property type="entry name" value="CNDH2_C"/>
</dbReference>
<feature type="domain" description="Condensin II complex subunit H2 N-terminal" evidence="8">
    <location>
        <begin position="13"/>
        <end position="130"/>
    </location>
</feature>
<dbReference type="InterPro" id="IPR031719">
    <property type="entry name" value="H2_M"/>
</dbReference>
<dbReference type="InterPro" id="IPR031739">
    <property type="entry name" value="Ncaph2"/>
</dbReference>
<dbReference type="GO" id="GO:0003682">
    <property type="term" value="F:chromatin binding"/>
    <property type="evidence" value="ECO:0007669"/>
    <property type="project" value="TreeGrafter"/>
</dbReference>
<evidence type="ECO:0000256" key="2">
    <source>
        <dbReference type="ARBA" id="ARBA00007844"/>
    </source>
</evidence>
<evidence type="ECO:0000256" key="6">
    <source>
        <dbReference type="ARBA" id="ARBA00030479"/>
    </source>
</evidence>
<dbReference type="Proteomes" id="UP000283530">
    <property type="component" value="Unassembled WGS sequence"/>
</dbReference>
<feature type="domain" description="Condensin II complex subunit H2 middle" evidence="10">
    <location>
        <begin position="152"/>
        <end position="304"/>
    </location>
</feature>
<gene>
    <name evidence="11" type="ORF">CKAN_02349300</name>
</gene>
<evidence type="ECO:0000259" key="8">
    <source>
        <dbReference type="Pfam" id="PF06278"/>
    </source>
</evidence>
<comment type="subcellular location">
    <subcellularLocation>
        <location evidence="1">Nucleus</location>
    </subcellularLocation>
</comment>
<evidence type="ECO:0000259" key="9">
    <source>
        <dbReference type="Pfam" id="PF16858"/>
    </source>
</evidence>
<evidence type="ECO:0000313" key="12">
    <source>
        <dbReference type="Proteomes" id="UP000283530"/>
    </source>
</evidence>
<keyword evidence="12" id="KW-1185">Reference proteome</keyword>
<dbReference type="Pfam" id="PF16869">
    <property type="entry name" value="CNDH2_M"/>
    <property type="match status" value="1"/>
</dbReference>
<evidence type="ECO:0000256" key="5">
    <source>
        <dbReference type="ARBA" id="ARBA00023242"/>
    </source>
</evidence>
<dbReference type="GO" id="GO:0000796">
    <property type="term" value="C:condensin complex"/>
    <property type="evidence" value="ECO:0007669"/>
    <property type="project" value="TreeGrafter"/>
</dbReference>
<name>A0A443PTY8_9MAGN</name>
<proteinExistence type="inferred from homology"/>
<feature type="compositionally biased region" description="Polar residues" evidence="7">
    <location>
        <begin position="228"/>
        <end position="248"/>
    </location>
</feature>
<accession>A0A443PTY8</accession>
<dbReference type="GO" id="GO:0010032">
    <property type="term" value="P:meiotic chromosome condensation"/>
    <property type="evidence" value="ECO:0007669"/>
    <property type="project" value="TreeGrafter"/>
</dbReference>
<dbReference type="PANTHER" id="PTHR14324:SF3">
    <property type="entry name" value="CONDENSIN-2 COMPLEX SUBUNIT H2"/>
    <property type="match status" value="1"/>
</dbReference>
<feature type="compositionally biased region" description="Polar residues" evidence="7">
    <location>
        <begin position="632"/>
        <end position="651"/>
    </location>
</feature>
<dbReference type="GO" id="GO:0005634">
    <property type="term" value="C:nucleus"/>
    <property type="evidence" value="ECO:0007669"/>
    <property type="project" value="UniProtKB-SubCell"/>
</dbReference>
<organism evidence="11 12">
    <name type="scientific">Cinnamomum micranthum f. kanehirae</name>
    <dbReference type="NCBI Taxonomy" id="337451"/>
    <lineage>
        <taxon>Eukaryota</taxon>
        <taxon>Viridiplantae</taxon>
        <taxon>Streptophyta</taxon>
        <taxon>Embryophyta</taxon>
        <taxon>Tracheophyta</taxon>
        <taxon>Spermatophyta</taxon>
        <taxon>Magnoliopsida</taxon>
        <taxon>Magnoliidae</taxon>
        <taxon>Laurales</taxon>
        <taxon>Lauraceae</taxon>
        <taxon>Cinnamomum</taxon>
    </lineage>
</organism>
<dbReference type="EMBL" id="QPKB01000010">
    <property type="protein sequence ID" value="RWR94212.1"/>
    <property type="molecule type" value="Genomic_DNA"/>
</dbReference>
<evidence type="ECO:0000256" key="3">
    <source>
        <dbReference type="ARBA" id="ARBA00016903"/>
    </source>
</evidence>
<dbReference type="STRING" id="337451.A0A443PTY8"/>
<keyword evidence="5" id="KW-0539">Nucleus</keyword>
<comment type="similarity">
    <text evidence="2">Belongs to the CND2 H2 (condensin-2 subunit 2) family.</text>
</comment>
<feature type="region of interest" description="Disordered" evidence="7">
    <location>
        <begin position="435"/>
        <end position="461"/>
    </location>
</feature>
<evidence type="ECO:0000259" key="10">
    <source>
        <dbReference type="Pfam" id="PF16869"/>
    </source>
</evidence>
<reference evidence="11 12" key="1">
    <citation type="journal article" date="2019" name="Nat. Plants">
        <title>Stout camphor tree genome fills gaps in understanding of flowering plant genome evolution.</title>
        <authorList>
            <person name="Chaw S.M."/>
            <person name="Liu Y.C."/>
            <person name="Wu Y.W."/>
            <person name="Wang H.Y."/>
            <person name="Lin C.I."/>
            <person name="Wu C.S."/>
            <person name="Ke H.M."/>
            <person name="Chang L.Y."/>
            <person name="Hsu C.Y."/>
            <person name="Yang H.T."/>
            <person name="Sudianto E."/>
            <person name="Hsu M.H."/>
            <person name="Wu K.P."/>
            <person name="Wang L.N."/>
            <person name="Leebens-Mack J.H."/>
            <person name="Tsai I.J."/>
        </authorList>
    </citation>
    <scope>NUCLEOTIDE SEQUENCE [LARGE SCALE GENOMIC DNA]</scope>
    <source>
        <strain evidence="12">cv. Chaw 1501</strain>
        <tissue evidence="11">Young leaves</tissue>
    </source>
</reference>
<dbReference type="Pfam" id="PF16858">
    <property type="entry name" value="CNDH2_C"/>
    <property type="match status" value="1"/>
</dbReference>
<dbReference type="Pfam" id="PF06278">
    <property type="entry name" value="CNDH2_N"/>
    <property type="match status" value="1"/>
</dbReference>
<dbReference type="InterPro" id="IPR009378">
    <property type="entry name" value="H2_N"/>
</dbReference>
<feature type="compositionally biased region" description="Basic residues" evidence="7">
    <location>
        <begin position="603"/>
        <end position="617"/>
    </location>
</feature>
<feature type="domain" description="Condensin-2 complex subunit H2 C-terminal" evidence="9">
    <location>
        <begin position="464"/>
        <end position="598"/>
    </location>
</feature>
<feature type="region of interest" description="Disordered" evidence="7">
    <location>
        <begin position="213"/>
        <end position="306"/>
    </location>
</feature>
<dbReference type="PANTHER" id="PTHR14324">
    <property type="entry name" value="CONDENSIN-2 COMPLEX SUBUNIT H2"/>
    <property type="match status" value="1"/>
</dbReference>